<comment type="caution">
    <text evidence="2">The sequence shown here is derived from an EMBL/GenBank/DDBJ whole genome shotgun (WGS) entry which is preliminary data.</text>
</comment>
<keyword evidence="1" id="KW-0472">Membrane</keyword>
<feature type="transmembrane region" description="Helical" evidence="1">
    <location>
        <begin position="21"/>
        <end position="41"/>
    </location>
</feature>
<gene>
    <name evidence="2" type="ORF">ACJIZ3_021978</name>
</gene>
<dbReference type="Proteomes" id="UP001634393">
    <property type="component" value="Unassembled WGS sequence"/>
</dbReference>
<dbReference type="EMBL" id="JBJXBP010000006">
    <property type="protein sequence ID" value="KAL3825949.1"/>
    <property type="molecule type" value="Genomic_DNA"/>
</dbReference>
<dbReference type="AlphaFoldDB" id="A0ABD3SN07"/>
<keyword evidence="1" id="KW-0812">Transmembrane</keyword>
<reference evidence="2 3" key="1">
    <citation type="submission" date="2024-12" db="EMBL/GenBank/DDBJ databases">
        <title>The unique morphological basis and parallel evolutionary history of personate flowers in Penstemon.</title>
        <authorList>
            <person name="Depatie T.H."/>
            <person name="Wessinger C.A."/>
        </authorList>
    </citation>
    <scope>NUCLEOTIDE SEQUENCE [LARGE SCALE GENOMIC DNA]</scope>
    <source>
        <strain evidence="2">WTNN_2</strain>
        <tissue evidence="2">Leaf</tissue>
    </source>
</reference>
<organism evidence="2 3">
    <name type="scientific">Penstemon smallii</name>
    <dbReference type="NCBI Taxonomy" id="265156"/>
    <lineage>
        <taxon>Eukaryota</taxon>
        <taxon>Viridiplantae</taxon>
        <taxon>Streptophyta</taxon>
        <taxon>Embryophyta</taxon>
        <taxon>Tracheophyta</taxon>
        <taxon>Spermatophyta</taxon>
        <taxon>Magnoliopsida</taxon>
        <taxon>eudicotyledons</taxon>
        <taxon>Gunneridae</taxon>
        <taxon>Pentapetalae</taxon>
        <taxon>asterids</taxon>
        <taxon>lamiids</taxon>
        <taxon>Lamiales</taxon>
        <taxon>Plantaginaceae</taxon>
        <taxon>Cheloneae</taxon>
        <taxon>Penstemon</taxon>
    </lineage>
</organism>
<name>A0ABD3SN07_9LAMI</name>
<proteinExistence type="predicted"/>
<sequence length="100" mass="11795">MIKNIWWSLFCRKNNVREEDYAYRLLLTKCSMFMLCITRILCFHNRETMAAQRKNIYFSTNVSDELLKEQEQIAAEVLCKMAIVAPQIHLQFGEGSYPVP</sequence>
<accession>A0ABD3SN07</accession>
<evidence type="ECO:0000313" key="2">
    <source>
        <dbReference type="EMBL" id="KAL3825949.1"/>
    </source>
</evidence>
<protein>
    <submittedName>
        <fullName evidence="2">Uncharacterized protein</fullName>
    </submittedName>
</protein>
<keyword evidence="3" id="KW-1185">Reference proteome</keyword>
<keyword evidence="1" id="KW-1133">Transmembrane helix</keyword>
<evidence type="ECO:0000256" key="1">
    <source>
        <dbReference type="SAM" id="Phobius"/>
    </source>
</evidence>
<evidence type="ECO:0000313" key="3">
    <source>
        <dbReference type="Proteomes" id="UP001634393"/>
    </source>
</evidence>